<feature type="domain" description="Enoyl reductase (ER)" evidence="1">
    <location>
        <begin position="14"/>
        <end position="301"/>
    </location>
</feature>
<dbReference type="InterPro" id="IPR011032">
    <property type="entry name" value="GroES-like_sf"/>
</dbReference>
<dbReference type="GO" id="GO:0016651">
    <property type="term" value="F:oxidoreductase activity, acting on NAD(P)H"/>
    <property type="evidence" value="ECO:0007669"/>
    <property type="project" value="InterPro"/>
</dbReference>
<dbReference type="OrthoDB" id="10257049at2759"/>
<dbReference type="STRING" id="215250.A0A316YPX7"/>
<dbReference type="InterPro" id="IPR013149">
    <property type="entry name" value="ADH-like_C"/>
</dbReference>
<protein>
    <submittedName>
        <fullName evidence="2">GroES-like protein</fullName>
    </submittedName>
</protein>
<dbReference type="CDD" id="cd08249">
    <property type="entry name" value="enoyl_reductase_like"/>
    <property type="match status" value="1"/>
</dbReference>
<dbReference type="InterPro" id="IPR013154">
    <property type="entry name" value="ADH-like_N"/>
</dbReference>
<organism evidence="2 3">
    <name type="scientific">Acaromyces ingoldii</name>
    <dbReference type="NCBI Taxonomy" id="215250"/>
    <lineage>
        <taxon>Eukaryota</taxon>
        <taxon>Fungi</taxon>
        <taxon>Dikarya</taxon>
        <taxon>Basidiomycota</taxon>
        <taxon>Ustilaginomycotina</taxon>
        <taxon>Exobasidiomycetes</taxon>
        <taxon>Exobasidiales</taxon>
        <taxon>Cryptobasidiaceae</taxon>
        <taxon>Acaromyces</taxon>
    </lineage>
</organism>
<dbReference type="InterPro" id="IPR020843">
    <property type="entry name" value="ER"/>
</dbReference>
<dbReference type="Pfam" id="PF00107">
    <property type="entry name" value="ADH_zinc_N"/>
    <property type="match status" value="1"/>
</dbReference>
<accession>A0A316YPX7</accession>
<dbReference type="InterPro" id="IPR036291">
    <property type="entry name" value="NAD(P)-bd_dom_sf"/>
</dbReference>
<sequence length="350" mass="37113">MSKEQTAAIVPSIGAPVELRQVPIPTPGAHEILVRNVAIAVNPVDWKLQAYGLWLKNFPTVLGSDVAGVIESVGPEVTNFKAGDRVTGYSGVIYTDHLEDGAFQQYTILRDIAAAKLPQDYDFRKAATFPMTLATAAHALHGKDTLDLPLDFKAATGEAFLVYGASSAVGNTTIQVARNLGFTVIAVASASHEAHLKSLGAAHFLDRNDPAVGEALDKILSTHKLYLAYAIDTITGGDSFDLAAALLSRAPSVQKVAGGKKKLALVLPLPEGKQVPDNVEVVIISAYSCFNAQPDIGKYIFNTYLPESLEKGTLVASPPIKIIEGGLASTQQAWDISKKGVSGQKLVIEV</sequence>
<dbReference type="RefSeq" id="XP_025378635.1">
    <property type="nucleotide sequence ID" value="XM_025520996.1"/>
</dbReference>
<dbReference type="EMBL" id="KZ819635">
    <property type="protein sequence ID" value="PWN91437.1"/>
    <property type="molecule type" value="Genomic_DNA"/>
</dbReference>
<reference evidence="2 3" key="1">
    <citation type="journal article" date="2018" name="Mol. Biol. Evol.">
        <title>Broad Genomic Sampling Reveals a Smut Pathogenic Ancestry of the Fungal Clade Ustilaginomycotina.</title>
        <authorList>
            <person name="Kijpornyongpan T."/>
            <person name="Mondo S.J."/>
            <person name="Barry K."/>
            <person name="Sandor L."/>
            <person name="Lee J."/>
            <person name="Lipzen A."/>
            <person name="Pangilinan J."/>
            <person name="LaButti K."/>
            <person name="Hainaut M."/>
            <person name="Henrissat B."/>
            <person name="Grigoriev I.V."/>
            <person name="Spatafora J.W."/>
            <person name="Aime M.C."/>
        </authorList>
    </citation>
    <scope>NUCLEOTIDE SEQUENCE [LARGE SCALE GENOMIC DNA]</scope>
    <source>
        <strain evidence="2 3">MCA 4198</strain>
    </source>
</reference>
<dbReference type="SMART" id="SM00829">
    <property type="entry name" value="PKS_ER"/>
    <property type="match status" value="1"/>
</dbReference>
<dbReference type="PANTHER" id="PTHR45348">
    <property type="entry name" value="HYPOTHETICAL OXIDOREDUCTASE (EUROFUNG)"/>
    <property type="match status" value="1"/>
</dbReference>
<dbReference type="Proteomes" id="UP000245768">
    <property type="component" value="Unassembled WGS sequence"/>
</dbReference>
<name>A0A316YPX7_9BASI</name>
<evidence type="ECO:0000313" key="2">
    <source>
        <dbReference type="EMBL" id="PWN91437.1"/>
    </source>
</evidence>
<keyword evidence="3" id="KW-1185">Reference proteome</keyword>
<dbReference type="Gene3D" id="3.90.180.10">
    <property type="entry name" value="Medium-chain alcohol dehydrogenases, catalytic domain"/>
    <property type="match status" value="1"/>
</dbReference>
<dbReference type="SUPFAM" id="SSF51735">
    <property type="entry name" value="NAD(P)-binding Rossmann-fold domains"/>
    <property type="match status" value="1"/>
</dbReference>
<proteinExistence type="predicted"/>
<dbReference type="InterPro" id="IPR047122">
    <property type="entry name" value="Trans-enoyl_RdTase-like"/>
</dbReference>
<dbReference type="GeneID" id="37042912"/>
<dbReference type="AlphaFoldDB" id="A0A316YPX7"/>
<evidence type="ECO:0000313" key="3">
    <source>
        <dbReference type="Proteomes" id="UP000245768"/>
    </source>
</evidence>
<dbReference type="Pfam" id="PF08240">
    <property type="entry name" value="ADH_N"/>
    <property type="match status" value="1"/>
</dbReference>
<gene>
    <name evidence="2" type="ORF">FA10DRAFT_265293</name>
</gene>
<dbReference type="PANTHER" id="PTHR45348:SF2">
    <property type="entry name" value="ZINC-TYPE ALCOHOL DEHYDROGENASE-LIKE PROTEIN C2E1P3.01"/>
    <property type="match status" value="1"/>
</dbReference>
<dbReference type="Gene3D" id="3.40.50.720">
    <property type="entry name" value="NAD(P)-binding Rossmann-like Domain"/>
    <property type="match status" value="1"/>
</dbReference>
<evidence type="ECO:0000259" key="1">
    <source>
        <dbReference type="SMART" id="SM00829"/>
    </source>
</evidence>
<dbReference type="SUPFAM" id="SSF50129">
    <property type="entry name" value="GroES-like"/>
    <property type="match status" value="1"/>
</dbReference>
<dbReference type="InParanoid" id="A0A316YPX7"/>